<name>A0AAW2DM01_9ROSI</name>
<dbReference type="EMBL" id="JAZDWU010000002">
    <property type="protein sequence ID" value="KAL0011441.1"/>
    <property type="molecule type" value="Genomic_DNA"/>
</dbReference>
<comment type="caution">
    <text evidence="3">The sequence shown here is derived from an EMBL/GenBank/DDBJ whole genome shotgun (WGS) entry which is preliminary data.</text>
</comment>
<proteinExistence type="inferred from homology"/>
<evidence type="ECO:0000259" key="2">
    <source>
        <dbReference type="Pfam" id="PF00005"/>
    </source>
</evidence>
<dbReference type="InterPro" id="IPR026082">
    <property type="entry name" value="ABCA"/>
</dbReference>
<dbReference type="GO" id="GO:0005524">
    <property type="term" value="F:ATP binding"/>
    <property type="evidence" value="ECO:0007669"/>
    <property type="project" value="InterPro"/>
</dbReference>
<dbReference type="PANTHER" id="PTHR19229:SF267">
    <property type="entry name" value="ABC TRANSPORTER A FAMILY MEMBER 1"/>
    <property type="match status" value="1"/>
</dbReference>
<evidence type="ECO:0000313" key="3">
    <source>
        <dbReference type="EMBL" id="KAL0011441.1"/>
    </source>
</evidence>
<dbReference type="GO" id="GO:0016887">
    <property type="term" value="F:ATP hydrolysis activity"/>
    <property type="evidence" value="ECO:0007669"/>
    <property type="project" value="InterPro"/>
</dbReference>
<comment type="similarity">
    <text evidence="1">Belongs to the ABC transporter superfamily. ABCA family. CPR flippase (TC 3.A.1.211) subfamily.</text>
</comment>
<feature type="domain" description="ABC transporter" evidence="2">
    <location>
        <begin position="23"/>
        <end position="58"/>
    </location>
</feature>
<dbReference type="Pfam" id="PF00005">
    <property type="entry name" value="ABC_tran"/>
    <property type="match status" value="1"/>
</dbReference>
<protein>
    <recommendedName>
        <fullName evidence="2">ABC transporter domain-containing protein</fullName>
    </recommendedName>
</protein>
<sequence length="167" mass="18163">MILLYHFSVYPGGMHHCTKVSVQSLTFSVQAGECFGFLGTNGAGKTTTLSKLSGEESQLMELLLFLAKIYVPIPGLLVGIDEEVEILLKDGAAITIGKVSLLISDALRHESFGIPYVVVKVGRYKVATKYLKSSLDCNETFAFKEEQINSDEEVEILLKDGATITIG</sequence>
<evidence type="ECO:0000313" key="4">
    <source>
        <dbReference type="Proteomes" id="UP001459277"/>
    </source>
</evidence>
<dbReference type="AlphaFoldDB" id="A0AAW2DM01"/>
<dbReference type="Proteomes" id="UP001459277">
    <property type="component" value="Unassembled WGS sequence"/>
</dbReference>
<dbReference type="InterPro" id="IPR003439">
    <property type="entry name" value="ABC_transporter-like_ATP-bd"/>
</dbReference>
<dbReference type="PANTHER" id="PTHR19229">
    <property type="entry name" value="ATP-BINDING CASSETTE TRANSPORTER SUBFAMILY A ABCA"/>
    <property type="match status" value="1"/>
</dbReference>
<dbReference type="GO" id="GO:0140359">
    <property type="term" value="F:ABC-type transporter activity"/>
    <property type="evidence" value="ECO:0007669"/>
    <property type="project" value="InterPro"/>
</dbReference>
<dbReference type="GO" id="GO:0016020">
    <property type="term" value="C:membrane"/>
    <property type="evidence" value="ECO:0007669"/>
    <property type="project" value="InterPro"/>
</dbReference>
<dbReference type="InterPro" id="IPR027417">
    <property type="entry name" value="P-loop_NTPase"/>
</dbReference>
<gene>
    <name evidence="3" type="ORF">SO802_006549</name>
</gene>
<dbReference type="GO" id="GO:0005319">
    <property type="term" value="F:lipid transporter activity"/>
    <property type="evidence" value="ECO:0007669"/>
    <property type="project" value="TreeGrafter"/>
</dbReference>
<accession>A0AAW2DM01</accession>
<organism evidence="3 4">
    <name type="scientific">Lithocarpus litseifolius</name>
    <dbReference type="NCBI Taxonomy" id="425828"/>
    <lineage>
        <taxon>Eukaryota</taxon>
        <taxon>Viridiplantae</taxon>
        <taxon>Streptophyta</taxon>
        <taxon>Embryophyta</taxon>
        <taxon>Tracheophyta</taxon>
        <taxon>Spermatophyta</taxon>
        <taxon>Magnoliopsida</taxon>
        <taxon>eudicotyledons</taxon>
        <taxon>Gunneridae</taxon>
        <taxon>Pentapetalae</taxon>
        <taxon>rosids</taxon>
        <taxon>fabids</taxon>
        <taxon>Fagales</taxon>
        <taxon>Fagaceae</taxon>
        <taxon>Lithocarpus</taxon>
    </lineage>
</organism>
<dbReference type="SUPFAM" id="SSF52540">
    <property type="entry name" value="P-loop containing nucleoside triphosphate hydrolases"/>
    <property type="match status" value="2"/>
</dbReference>
<dbReference type="Gene3D" id="3.40.50.300">
    <property type="entry name" value="P-loop containing nucleotide triphosphate hydrolases"/>
    <property type="match status" value="1"/>
</dbReference>
<reference evidence="3 4" key="1">
    <citation type="submission" date="2024-01" db="EMBL/GenBank/DDBJ databases">
        <title>A telomere-to-telomere, gap-free genome of sweet tea (Lithocarpus litseifolius).</title>
        <authorList>
            <person name="Zhou J."/>
        </authorList>
    </citation>
    <scope>NUCLEOTIDE SEQUENCE [LARGE SCALE GENOMIC DNA]</scope>
    <source>
        <strain evidence="3">Zhou-2022a</strain>
        <tissue evidence="3">Leaf</tissue>
    </source>
</reference>
<keyword evidence="4" id="KW-1185">Reference proteome</keyword>
<evidence type="ECO:0000256" key="1">
    <source>
        <dbReference type="ARBA" id="ARBA00008526"/>
    </source>
</evidence>